<gene>
    <name evidence="6 7" type="primary">rsmG</name>
    <name evidence="7" type="ORF">PhaeoP97_03438</name>
</gene>
<evidence type="ECO:0000256" key="3">
    <source>
        <dbReference type="ARBA" id="ARBA00022603"/>
    </source>
</evidence>
<dbReference type="PIRSF" id="PIRSF003078">
    <property type="entry name" value="GidB"/>
    <property type="match status" value="1"/>
</dbReference>
<dbReference type="HAMAP" id="MF_00074">
    <property type="entry name" value="16SrRNA_methyltr_G"/>
    <property type="match status" value="1"/>
</dbReference>
<comment type="function">
    <text evidence="6">Specifically methylates the N7 position of guanine in position 527 of 16S rRNA.</text>
</comment>
<feature type="binding site" evidence="6">
    <location>
        <position position="80"/>
    </location>
    <ligand>
        <name>S-adenosyl-L-methionine</name>
        <dbReference type="ChEBI" id="CHEBI:59789"/>
    </ligand>
</feature>
<keyword evidence="8" id="KW-1185">Reference proteome</keyword>
<dbReference type="GO" id="GO:0005829">
    <property type="term" value="C:cytosol"/>
    <property type="evidence" value="ECO:0007669"/>
    <property type="project" value="TreeGrafter"/>
</dbReference>
<dbReference type="Proteomes" id="UP000183859">
    <property type="component" value="Chromosome"/>
</dbReference>
<keyword evidence="5 6" id="KW-0949">S-adenosyl-L-methionine</keyword>
<feature type="binding site" evidence="6">
    <location>
        <position position="143"/>
    </location>
    <ligand>
        <name>S-adenosyl-L-methionine</name>
        <dbReference type="ChEBI" id="CHEBI:59789"/>
    </ligand>
</feature>
<sequence length="210" mass="23532">MKNLPNMTDVEIGNTVVSRETYDRLKHYESLVQKWSPKINLVSKNTLGDVWERHIIDSVQVCQFIEHPDIWLDIGSGGGFPGVVAAIVAAECSPDCRVTLVESDKRKCAFLRNAIRECSITAEVISERIETVKPMNASVLSARALADLNGLLEYAERHLAIDGVALFPKGIQWKKEVDNARSQWRFDLESTKSWTEPEAVILKIKGVARV</sequence>
<dbReference type="SUPFAM" id="SSF53335">
    <property type="entry name" value="S-adenosyl-L-methionine-dependent methyltransferases"/>
    <property type="match status" value="1"/>
</dbReference>
<dbReference type="NCBIfam" id="TIGR00138">
    <property type="entry name" value="rsmG_gidB"/>
    <property type="match status" value="1"/>
</dbReference>
<dbReference type="EC" id="2.1.1.170" evidence="6"/>
<comment type="subcellular location">
    <subcellularLocation>
        <location evidence="6">Cytoplasm</location>
    </subcellularLocation>
</comment>
<evidence type="ECO:0000256" key="6">
    <source>
        <dbReference type="HAMAP-Rule" id="MF_00074"/>
    </source>
</evidence>
<dbReference type="PANTHER" id="PTHR31760:SF0">
    <property type="entry name" value="S-ADENOSYL-L-METHIONINE-DEPENDENT METHYLTRANSFERASES SUPERFAMILY PROTEIN"/>
    <property type="match status" value="1"/>
</dbReference>
<dbReference type="EMBL" id="CP016364">
    <property type="protein sequence ID" value="APG48791.1"/>
    <property type="molecule type" value="Genomic_DNA"/>
</dbReference>
<evidence type="ECO:0000256" key="2">
    <source>
        <dbReference type="ARBA" id="ARBA00022552"/>
    </source>
</evidence>
<feature type="binding site" evidence="6">
    <location>
        <position position="75"/>
    </location>
    <ligand>
        <name>S-adenosyl-L-methionine</name>
        <dbReference type="ChEBI" id="CHEBI:59789"/>
    </ligand>
</feature>
<accession>A0A1L3I9W0</accession>
<organism evidence="7 8">
    <name type="scientific">Phaeobacter porticola</name>
    <dbReference type="NCBI Taxonomy" id="1844006"/>
    <lineage>
        <taxon>Bacteria</taxon>
        <taxon>Pseudomonadati</taxon>
        <taxon>Pseudomonadota</taxon>
        <taxon>Alphaproteobacteria</taxon>
        <taxon>Rhodobacterales</taxon>
        <taxon>Roseobacteraceae</taxon>
        <taxon>Phaeobacter</taxon>
    </lineage>
</organism>
<dbReference type="AlphaFoldDB" id="A0A1L3I9W0"/>
<feature type="binding site" evidence="6">
    <location>
        <begin position="129"/>
        <end position="130"/>
    </location>
    <ligand>
        <name>S-adenosyl-L-methionine</name>
        <dbReference type="ChEBI" id="CHEBI:59789"/>
    </ligand>
</feature>
<dbReference type="InterPro" id="IPR029063">
    <property type="entry name" value="SAM-dependent_MTases_sf"/>
</dbReference>
<dbReference type="InterPro" id="IPR003682">
    <property type="entry name" value="rRNA_ssu_MeTfrase_G"/>
</dbReference>
<evidence type="ECO:0000313" key="7">
    <source>
        <dbReference type="EMBL" id="APG48791.1"/>
    </source>
</evidence>
<evidence type="ECO:0000256" key="1">
    <source>
        <dbReference type="ARBA" id="ARBA00022490"/>
    </source>
</evidence>
<keyword evidence="3 6" id="KW-0489">Methyltransferase</keyword>
<evidence type="ECO:0000256" key="5">
    <source>
        <dbReference type="ARBA" id="ARBA00022691"/>
    </source>
</evidence>
<evidence type="ECO:0000256" key="4">
    <source>
        <dbReference type="ARBA" id="ARBA00022679"/>
    </source>
</evidence>
<protein>
    <recommendedName>
        <fullName evidence="6">Ribosomal RNA small subunit methyltransferase G</fullName>
        <ecNumber evidence="6">2.1.1.170</ecNumber>
    </recommendedName>
    <alternativeName>
        <fullName evidence="6">16S rRNA 7-methylguanosine methyltransferase</fullName>
        <shortName evidence="6">16S rRNA m7G methyltransferase</shortName>
    </alternativeName>
</protein>
<reference evidence="8" key="1">
    <citation type="submission" date="2016-07" db="EMBL/GenBank/DDBJ databases">
        <title>Phaeobacter portensis sp. nov., a tropodithietic acid producing bacterium isolated from a German harbor.</title>
        <authorList>
            <person name="Freese H.M."/>
            <person name="Bunk B."/>
            <person name="Breider S."/>
            <person name="Brinkhoff T."/>
        </authorList>
    </citation>
    <scope>NUCLEOTIDE SEQUENCE [LARGE SCALE GENOMIC DNA]</scope>
    <source>
        <strain evidence="8">P97</strain>
    </source>
</reference>
<name>A0A1L3I9W0_9RHOB</name>
<proteinExistence type="inferred from homology"/>
<keyword evidence="4 6" id="KW-0808">Transferase</keyword>
<dbReference type="Gene3D" id="3.40.50.150">
    <property type="entry name" value="Vaccinia Virus protein VP39"/>
    <property type="match status" value="1"/>
</dbReference>
<comment type="caution">
    <text evidence="6">Lacks conserved residue(s) required for the propagation of feature annotation.</text>
</comment>
<keyword evidence="2 6" id="KW-0698">rRNA processing</keyword>
<comment type="catalytic activity">
    <reaction evidence="6">
        <text>guanosine(527) in 16S rRNA + S-adenosyl-L-methionine = N(7)-methylguanosine(527) in 16S rRNA + S-adenosyl-L-homocysteine</text>
        <dbReference type="Rhea" id="RHEA:42732"/>
        <dbReference type="Rhea" id="RHEA-COMP:10209"/>
        <dbReference type="Rhea" id="RHEA-COMP:10210"/>
        <dbReference type="ChEBI" id="CHEBI:57856"/>
        <dbReference type="ChEBI" id="CHEBI:59789"/>
        <dbReference type="ChEBI" id="CHEBI:74269"/>
        <dbReference type="ChEBI" id="CHEBI:74480"/>
        <dbReference type="EC" id="2.1.1.170"/>
    </reaction>
</comment>
<dbReference type="KEGG" id="php:PhaeoP97_03438"/>
<dbReference type="STRING" id="1844006.PhaeoP97_03438"/>
<dbReference type="GO" id="GO:0070043">
    <property type="term" value="F:rRNA (guanine-N7-)-methyltransferase activity"/>
    <property type="evidence" value="ECO:0007669"/>
    <property type="project" value="UniProtKB-UniRule"/>
</dbReference>
<keyword evidence="1 6" id="KW-0963">Cytoplasm</keyword>
<dbReference type="PANTHER" id="PTHR31760">
    <property type="entry name" value="S-ADENOSYL-L-METHIONINE-DEPENDENT METHYLTRANSFERASES SUPERFAMILY PROTEIN"/>
    <property type="match status" value="1"/>
</dbReference>
<evidence type="ECO:0000313" key="8">
    <source>
        <dbReference type="Proteomes" id="UP000183859"/>
    </source>
</evidence>
<comment type="similarity">
    <text evidence="6">Belongs to the methyltransferase superfamily. RNA methyltransferase RsmG family.</text>
</comment>
<dbReference type="Pfam" id="PF02527">
    <property type="entry name" value="GidB"/>
    <property type="match status" value="1"/>
</dbReference>